<name>A0A6P6RTG6_9EIME</name>
<reference evidence="9" key="1">
    <citation type="submission" date="2025-08" db="UniProtKB">
        <authorList>
            <consortium name="RefSeq"/>
        </authorList>
    </citation>
    <scope>IDENTIFICATION</scope>
</reference>
<dbReference type="InterPro" id="IPR002048">
    <property type="entry name" value="EF_hand_dom"/>
</dbReference>
<evidence type="ECO:0000256" key="3">
    <source>
        <dbReference type="ARBA" id="ARBA00022837"/>
    </source>
</evidence>
<keyword evidence="8" id="KW-1185">Reference proteome</keyword>
<organism evidence="8 9">
    <name type="scientific">Cyclospora cayetanensis</name>
    <dbReference type="NCBI Taxonomy" id="88456"/>
    <lineage>
        <taxon>Eukaryota</taxon>
        <taxon>Sar</taxon>
        <taxon>Alveolata</taxon>
        <taxon>Apicomplexa</taxon>
        <taxon>Conoidasida</taxon>
        <taxon>Coccidia</taxon>
        <taxon>Eucoccidiorida</taxon>
        <taxon>Eimeriorina</taxon>
        <taxon>Eimeriidae</taxon>
        <taxon>Cyclospora</taxon>
    </lineage>
</organism>
<dbReference type="InterPro" id="IPR018247">
    <property type="entry name" value="EF_Hand_1_Ca_BS"/>
</dbReference>
<dbReference type="GO" id="GO:0005509">
    <property type="term" value="F:calcium ion binding"/>
    <property type="evidence" value="ECO:0007669"/>
    <property type="project" value="InterPro"/>
</dbReference>
<evidence type="ECO:0000313" key="8">
    <source>
        <dbReference type="Proteomes" id="UP000515125"/>
    </source>
</evidence>
<evidence type="ECO:0000313" key="9">
    <source>
        <dbReference type="RefSeq" id="XP_026190792.1"/>
    </source>
</evidence>
<dbReference type="PROSITE" id="PS50222">
    <property type="entry name" value="EF_HAND_2"/>
    <property type="match status" value="1"/>
</dbReference>
<dbReference type="GO" id="GO:0005739">
    <property type="term" value="C:mitochondrion"/>
    <property type="evidence" value="ECO:0007669"/>
    <property type="project" value="TreeGrafter"/>
</dbReference>
<evidence type="ECO:0000256" key="5">
    <source>
        <dbReference type="ARBA" id="ARBA00023136"/>
    </source>
</evidence>
<dbReference type="PROSITE" id="PS00018">
    <property type="entry name" value="EF_HAND_1"/>
    <property type="match status" value="1"/>
</dbReference>
<dbReference type="Proteomes" id="UP000515125">
    <property type="component" value="Unplaced"/>
</dbReference>
<keyword evidence="3" id="KW-0106">Calcium</keyword>
<evidence type="ECO:0000256" key="4">
    <source>
        <dbReference type="ARBA" id="ARBA00022989"/>
    </source>
</evidence>
<feature type="non-terminal residue" evidence="9">
    <location>
        <position position="1"/>
    </location>
</feature>
<dbReference type="OrthoDB" id="348903at2759"/>
<dbReference type="AlphaFoldDB" id="A0A6P6RTG6"/>
<evidence type="ECO:0000256" key="2">
    <source>
        <dbReference type="ARBA" id="ARBA00022692"/>
    </source>
</evidence>
<dbReference type="SUPFAM" id="SSF47473">
    <property type="entry name" value="EF-hand"/>
    <property type="match status" value="1"/>
</dbReference>
<feature type="region of interest" description="Disordered" evidence="6">
    <location>
        <begin position="105"/>
        <end position="129"/>
    </location>
</feature>
<dbReference type="InterPro" id="IPR019537">
    <property type="entry name" value="TMEM65"/>
</dbReference>
<comment type="subcellular location">
    <subcellularLocation>
        <location evidence="1">Membrane</location>
        <topology evidence="1">Multi-pass membrane protein</topology>
    </subcellularLocation>
</comment>
<keyword evidence="4" id="KW-1133">Transmembrane helix</keyword>
<dbReference type="PANTHER" id="PTHR21706">
    <property type="entry name" value="TRANSMEMBRANE PROTEIN 65"/>
    <property type="match status" value="1"/>
</dbReference>
<evidence type="ECO:0000256" key="6">
    <source>
        <dbReference type="SAM" id="MobiDB-lite"/>
    </source>
</evidence>
<dbReference type="InterPro" id="IPR011992">
    <property type="entry name" value="EF-hand-dom_pair"/>
</dbReference>
<gene>
    <name evidence="9" type="primary">LOC34617436</name>
</gene>
<accession>A0A6P6RTG6</accession>
<evidence type="ECO:0000259" key="7">
    <source>
        <dbReference type="PROSITE" id="PS50222"/>
    </source>
</evidence>
<dbReference type="Pfam" id="PF10507">
    <property type="entry name" value="TMEM65"/>
    <property type="match status" value="1"/>
</dbReference>
<feature type="domain" description="EF-hand" evidence="7">
    <location>
        <begin position="47"/>
        <end position="82"/>
    </location>
</feature>
<dbReference type="RefSeq" id="XP_026190792.1">
    <property type="nucleotide sequence ID" value="XM_026335007.1"/>
</dbReference>
<feature type="region of interest" description="Disordered" evidence="6">
    <location>
        <begin position="1"/>
        <end position="48"/>
    </location>
</feature>
<sequence length="287" mass="30244">SSNGTSSSSTLGSTARRSPLSPASDSSSEDGGSSHKSSTSKSSSSDVDSSLVDSWFAAIDANRDGLISQREFRTWYCLHFVPTFLQQQQQQIQRKLLDAKADAASSNASPAAAPAAQNDGAANDDAKTLGEDKKTGREACQLCNTSAFEGSQQHVQQRLLLLEAEAAALRAALQSGRPQQPISSKQMLLIVLRSAIPYIGFGFMDNCLMLLCGEIIDLQLGVALGLSTLAAAGLGNLVSCASGVVTGGFIERFVYRFKWPPTARLSPQQAETSAARNAHLVGSVVGF</sequence>
<evidence type="ECO:0000256" key="1">
    <source>
        <dbReference type="ARBA" id="ARBA00004141"/>
    </source>
</evidence>
<feature type="compositionally biased region" description="Low complexity" evidence="6">
    <location>
        <begin position="105"/>
        <end position="123"/>
    </location>
</feature>
<protein>
    <submittedName>
        <fullName evidence="9">Transmembrane protein 65</fullName>
    </submittedName>
</protein>
<proteinExistence type="predicted"/>
<keyword evidence="5" id="KW-0472">Membrane</keyword>
<dbReference type="GeneID" id="34617436"/>
<dbReference type="PANTHER" id="PTHR21706:SF15">
    <property type="entry name" value="TRANSMEMBRANE PROTEIN 65"/>
    <property type="match status" value="1"/>
</dbReference>
<dbReference type="GO" id="GO:0016020">
    <property type="term" value="C:membrane"/>
    <property type="evidence" value="ECO:0007669"/>
    <property type="project" value="UniProtKB-SubCell"/>
</dbReference>
<keyword evidence="2 9" id="KW-0812">Transmembrane</keyword>